<sequence>MKLSAIDLFPPGGFKGFGPLGNPAGSGIATFTKFISTTIGLMTIIAIIWFVFVLITGAIGWIGAGGDKAAVEAARKKITTGLIGLVVVIAAIFIISLMGKLIGIENILNLEELFKQIQK</sequence>
<reference evidence="2 3" key="1">
    <citation type="submission" date="2017-09" db="EMBL/GenBank/DDBJ databases">
        <title>Depth-based differentiation of microbial function through sediment-hosted aquifers and enrichment of novel symbionts in the deep terrestrial subsurface.</title>
        <authorList>
            <person name="Probst A.J."/>
            <person name="Ladd B."/>
            <person name="Jarett J.K."/>
            <person name="Geller-Mcgrath D.E."/>
            <person name="Sieber C.M."/>
            <person name="Emerson J.B."/>
            <person name="Anantharaman K."/>
            <person name="Thomas B.C."/>
            <person name="Malmstrom R."/>
            <person name="Stieglmeier M."/>
            <person name="Klingl A."/>
            <person name="Woyke T."/>
            <person name="Ryan C.M."/>
            <person name="Banfield J.F."/>
        </authorList>
    </citation>
    <scope>NUCLEOTIDE SEQUENCE [LARGE SCALE GENOMIC DNA]</scope>
    <source>
        <strain evidence="2">CG22_combo_CG10-13_8_21_14_all_45_10</strain>
    </source>
</reference>
<accession>A0A2H0BHP2</accession>
<feature type="transmembrane region" description="Helical" evidence="1">
    <location>
        <begin position="82"/>
        <end position="104"/>
    </location>
</feature>
<feature type="transmembrane region" description="Helical" evidence="1">
    <location>
        <begin position="39"/>
        <end position="62"/>
    </location>
</feature>
<evidence type="ECO:0000256" key="1">
    <source>
        <dbReference type="SAM" id="Phobius"/>
    </source>
</evidence>
<protein>
    <submittedName>
        <fullName evidence="2">Uncharacterized protein</fullName>
    </submittedName>
</protein>
<dbReference type="Proteomes" id="UP000230759">
    <property type="component" value="Unassembled WGS sequence"/>
</dbReference>
<gene>
    <name evidence="2" type="ORF">COX04_01025</name>
</gene>
<proteinExistence type="predicted"/>
<comment type="caution">
    <text evidence="2">The sequence shown here is derived from an EMBL/GenBank/DDBJ whole genome shotgun (WGS) entry which is preliminary data.</text>
</comment>
<evidence type="ECO:0000313" key="2">
    <source>
        <dbReference type="EMBL" id="PIP57161.1"/>
    </source>
</evidence>
<evidence type="ECO:0000313" key="3">
    <source>
        <dbReference type="Proteomes" id="UP000230759"/>
    </source>
</evidence>
<keyword evidence="1" id="KW-1133">Transmembrane helix</keyword>
<keyword evidence="1" id="KW-0472">Membrane</keyword>
<dbReference type="AlphaFoldDB" id="A0A2H0BHP2"/>
<name>A0A2H0BHP2_9BACT</name>
<organism evidence="2 3">
    <name type="scientific">Candidatus Woesebacteria bacterium CG22_combo_CG10-13_8_21_14_all_45_10</name>
    <dbReference type="NCBI Taxonomy" id="1975060"/>
    <lineage>
        <taxon>Bacteria</taxon>
        <taxon>Candidatus Woeseibacteriota</taxon>
    </lineage>
</organism>
<dbReference type="EMBL" id="PCSV01000025">
    <property type="protein sequence ID" value="PIP57161.1"/>
    <property type="molecule type" value="Genomic_DNA"/>
</dbReference>
<keyword evidence="1" id="KW-0812">Transmembrane</keyword>